<dbReference type="InterPro" id="IPR013693">
    <property type="entry name" value="SpoIID/LytB_N"/>
</dbReference>
<dbReference type="NCBIfam" id="TIGR02669">
    <property type="entry name" value="SpoIID_LytB"/>
    <property type="match status" value="1"/>
</dbReference>
<organism evidence="2 3">
    <name type="scientific">Nocardioides alpinus</name>
    <dbReference type="NCBI Taxonomy" id="748909"/>
    <lineage>
        <taxon>Bacteria</taxon>
        <taxon>Bacillati</taxon>
        <taxon>Actinomycetota</taxon>
        <taxon>Actinomycetes</taxon>
        <taxon>Propionibacteriales</taxon>
        <taxon>Nocardioidaceae</taxon>
        <taxon>Nocardioides</taxon>
    </lineage>
</organism>
<accession>A0ABX4R085</accession>
<dbReference type="InterPro" id="IPR013486">
    <property type="entry name" value="SpoIID/LytB"/>
</dbReference>
<dbReference type="Pfam" id="PF08486">
    <property type="entry name" value="SpoIID"/>
    <property type="match status" value="1"/>
</dbReference>
<proteinExistence type="predicted"/>
<name>A0ABX4R085_9ACTN</name>
<gene>
    <name evidence="2" type="ORF">CXG46_03005</name>
</gene>
<evidence type="ECO:0000313" key="2">
    <source>
        <dbReference type="EMBL" id="PKH43446.1"/>
    </source>
</evidence>
<comment type="caution">
    <text evidence="2">The sequence shown here is derived from an EMBL/GenBank/DDBJ whole genome shotgun (WGS) entry which is preliminary data.</text>
</comment>
<evidence type="ECO:0000259" key="1">
    <source>
        <dbReference type="Pfam" id="PF08486"/>
    </source>
</evidence>
<feature type="domain" description="Sporulation stage II protein D amidase enhancer LytB N-terminal" evidence="1">
    <location>
        <begin position="252"/>
        <end position="338"/>
    </location>
</feature>
<dbReference type="EMBL" id="PJBV01000011">
    <property type="protein sequence ID" value="PKH43446.1"/>
    <property type="molecule type" value="Genomic_DNA"/>
</dbReference>
<reference evidence="2 3" key="1">
    <citation type="submission" date="2017-12" db="EMBL/GenBank/DDBJ databases">
        <title>Pharmacopeia of the Arctic Ocean.</title>
        <authorList>
            <person name="Collins E."/>
            <person name="Ducluzeau A.-L."/>
        </authorList>
    </citation>
    <scope>NUCLEOTIDE SEQUENCE [LARGE SCALE GENOMIC DNA]</scope>
    <source>
        <strain evidence="2 3">DSM 23325</strain>
    </source>
</reference>
<protein>
    <submittedName>
        <fullName evidence="2">SpoIID/LytB domain-containing protein</fullName>
    </submittedName>
</protein>
<dbReference type="Proteomes" id="UP000233565">
    <property type="component" value="Unassembled WGS sequence"/>
</dbReference>
<keyword evidence="3" id="KW-1185">Reference proteome</keyword>
<sequence>MPEGVELGELALLLVLAPSTQHTVMMPPIGCQGPAAGVRRTPVRSVVLFVDSRGRSHAMTRSRILLALVLSALLLPALPASAASSADERRKIETWATPGSTAITLTGHGFGHGHGLSQYGALGAAGQGLTWQQIIDFYYPGTTWGTISGKVRVLITADTGRDVQVTAERGLKVASLSRQRTWRLPQVGAKKWRLVAAGSGTAVQYTKGGRWRTWKQVKGEAEFSALDGILTLVLPGARRDYRGTLQSVSPRQGKRETVNKLSMEAYLRGVVPQEVPALWAPAAVSAQSVAARTYAAFERAHPSAGHYDLCDTTQCQVYGGVDVEHPDATAAIKATAKQGRYYDGRPAFTQFSASNGGFSSAGSMPYLVAQADPYDGLANPSYSTWTTTIDDTQVEKQWPAIGDLVSIEVTARDGNGDWGGRVTDMAFIGSTGTARVDGDTVRSYFGLNSDWFTFSVAPRQLGPARQ</sequence>
<evidence type="ECO:0000313" key="3">
    <source>
        <dbReference type="Proteomes" id="UP000233565"/>
    </source>
</evidence>